<evidence type="ECO:0000313" key="2">
    <source>
        <dbReference type="EMBL" id="GEN97855.1"/>
    </source>
</evidence>
<name>A0A512ADU5_STRCR</name>
<proteinExistence type="predicted"/>
<accession>A0A512ADU5</accession>
<evidence type="ECO:0000313" key="3">
    <source>
        <dbReference type="Proteomes" id="UP000321868"/>
    </source>
</evidence>
<comment type="caution">
    <text evidence="2">The sequence shown here is derived from an EMBL/GenBank/DDBJ whole genome shotgun (WGS) entry which is preliminary data.</text>
</comment>
<organism evidence="2 3">
    <name type="scientific">Streptococcus cristatus</name>
    <dbReference type="NCBI Taxonomy" id="45634"/>
    <lineage>
        <taxon>Bacteria</taxon>
        <taxon>Bacillati</taxon>
        <taxon>Bacillota</taxon>
        <taxon>Bacilli</taxon>
        <taxon>Lactobacillales</taxon>
        <taxon>Streptococcaceae</taxon>
        <taxon>Streptococcus</taxon>
    </lineage>
</organism>
<protein>
    <submittedName>
        <fullName evidence="2">Uncharacterized protein</fullName>
    </submittedName>
</protein>
<sequence>MSDLNLRLPSGNETGANSLWIPEGETSGGVPEAILNTVPLDRTRVSRIGIK</sequence>
<feature type="region of interest" description="Disordered" evidence="1">
    <location>
        <begin position="1"/>
        <end position="30"/>
    </location>
</feature>
<reference evidence="2 3" key="1">
    <citation type="submission" date="2019-07" db="EMBL/GenBank/DDBJ databases">
        <title>Whole genome shotgun sequence of Streptococcus oligofermentans NBRC 106105.</title>
        <authorList>
            <person name="Hosoyama A."/>
            <person name="Uohara A."/>
            <person name="Ohji S."/>
            <person name="Ichikawa N."/>
        </authorList>
    </citation>
    <scope>NUCLEOTIDE SEQUENCE [LARGE SCALE GENOMIC DNA]</scope>
    <source>
        <strain evidence="2 3">NBRC 106105</strain>
    </source>
</reference>
<dbReference type="Proteomes" id="UP000321868">
    <property type="component" value="Unassembled WGS sequence"/>
</dbReference>
<dbReference type="AlphaFoldDB" id="A0A512ADU5"/>
<dbReference type="EMBL" id="BJYQ01000106">
    <property type="protein sequence ID" value="GEN97855.1"/>
    <property type="molecule type" value="Genomic_DNA"/>
</dbReference>
<evidence type="ECO:0000256" key="1">
    <source>
        <dbReference type="SAM" id="MobiDB-lite"/>
    </source>
</evidence>
<gene>
    <name evidence="2" type="ORF">SOL01_17290</name>
</gene>